<protein>
    <submittedName>
        <fullName evidence="2">Uncharacterized protein</fullName>
    </submittedName>
</protein>
<proteinExistence type="predicted"/>
<evidence type="ECO:0000256" key="1">
    <source>
        <dbReference type="SAM" id="Phobius"/>
    </source>
</evidence>
<keyword evidence="3" id="KW-1185">Reference proteome</keyword>
<organism evidence="2 3">
    <name type="scientific">Nitrospina watsonii</name>
    <dbReference type="NCBI Taxonomy" id="1323948"/>
    <lineage>
        <taxon>Bacteria</taxon>
        <taxon>Pseudomonadati</taxon>
        <taxon>Nitrospinota/Tectimicrobiota group</taxon>
        <taxon>Nitrospinota</taxon>
        <taxon>Nitrospinia</taxon>
        <taxon>Nitrospinales</taxon>
        <taxon>Nitrospinaceae</taxon>
        <taxon>Nitrospina</taxon>
    </lineage>
</organism>
<keyword evidence="1" id="KW-1133">Transmembrane helix</keyword>
<name>A0ABN8VV61_9BACT</name>
<sequence>MEDDKMLKVMAWGTLAVIVLGVVLFVFKT</sequence>
<accession>A0ABN8VV61</accession>
<dbReference type="Proteomes" id="UP001157733">
    <property type="component" value="Chromosome"/>
</dbReference>
<feature type="transmembrane region" description="Helical" evidence="1">
    <location>
        <begin position="6"/>
        <end position="27"/>
    </location>
</feature>
<evidence type="ECO:0000313" key="2">
    <source>
        <dbReference type="EMBL" id="CAI2717685.1"/>
    </source>
</evidence>
<keyword evidence="1" id="KW-0812">Transmembrane</keyword>
<dbReference type="EMBL" id="OX336137">
    <property type="protein sequence ID" value="CAI2717685.1"/>
    <property type="molecule type" value="Genomic_DNA"/>
</dbReference>
<evidence type="ECO:0000313" key="3">
    <source>
        <dbReference type="Proteomes" id="UP001157733"/>
    </source>
</evidence>
<gene>
    <name evidence="2" type="ORF">NSPWAT_0826</name>
</gene>
<keyword evidence="1" id="KW-0472">Membrane</keyword>
<reference evidence="2 3" key="1">
    <citation type="submission" date="2022-09" db="EMBL/GenBank/DDBJ databases">
        <authorList>
            <person name="Kop L."/>
        </authorList>
    </citation>
    <scope>NUCLEOTIDE SEQUENCE [LARGE SCALE GENOMIC DNA]</scope>
    <source>
        <strain evidence="2 3">347</strain>
    </source>
</reference>